<dbReference type="GO" id="GO:0006824">
    <property type="term" value="P:cobalt ion transport"/>
    <property type="evidence" value="ECO:0007669"/>
    <property type="project" value="InterPro"/>
</dbReference>
<dbReference type="GO" id="GO:0043190">
    <property type="term" value="C:ATP-binding cassette (ABC) transporter complex"/>
    <property type="evidence" value="ECO:0007669"/>
    <property type="project" value="TreeGrafter"/>
</dbReference>
<evidence type="ECO:0000256" key="7">
    <source>
        <dbReference type="ARBA" id="ARBA00022967"/>
    </source>
</evidence>
<keyword evidence="7" id="KW-1278">Translocase</keyword>
<evidence type="ECO:0000256" key="6">
    <source>
        <dbReference type="ARBA" id="ARBA00022840"/>
    </source>
</evidence>
<dbReference type="STRING" id="868595.Desca_0333"/>
<comment type="subcellular location">
    <subcellularLocation>
        <location evidence="1 10">Cell membrane</location>
        <topology evidence="1 10">Peripheral membrane protein</topology>
    </subcellularLocation>
</comment>
<evidence type="ECO:0000313" key="13">
    <source>
        <dbReference type="Proteomes" id="UP000009226"/>
    </source>
</evidence>
<dbReference type="Proteomes" id="UP000009226">
    <property type="component" value="Chromosome"/>
</dbReference>
<dbReference type="FunFam" id="3.40.50.300:FF:000224">
    <property type="entry name" value="Energy-coupling factor transporter ATP-binding protein EcfA"/>
    <property type="match status" value="1"/>
</dbReference>
<protein>
    <recommendedName>
        <fullName evidence="10">ABC transporter ATP-binding protein</fullName>
    </recommendedName>
</protein>
<dbReference type="GO" id="GO:0042626">
    <property type="term" value="F:ATPase-coupled transmembrane transporter activity"/>
    <property type="evidence" value="ECO:0007669"/>
    <property type="project" value="TreeGrafter"/>
</dbReference>
<reference evidence="12" key="1">
    <citation type="submission" date="2011-05" db="EMBL/GenBank/DDBJ databases">
        <title>Complete sequence of Desulfotomaculum carboxydivorans CO-1-SRB.</title>
        <authorList>
            <consortium name="US DOE Joint Genome Institute"/>
            <person name="Lucas S."/>
            <person name="Han J."/>
            <person name="Lapidus A."/>
            <person name="Cheng J.-F."/>
            <person name="Goodwin L."/>
            <person name="Pitluck S."/>
            <person name="Peters L."/>
            <person name="Mikhailova N."/>
            <person name="Lu M."/>
            <person name="Han C."/>
            <person name="Tapia R."/>
            <person name="Land M."/>
            <person name="Hauser L."/>
            <person name="Kyrpides N."/>
            <person name="Ivanova N."/>
            <person name="Pagani I."/>
            <person name="Stams A."/>
            <person name="Plugge C."/>
            <person name="Muyzer G."/>
            <person name="Kuever J."/>
            <person name="Parshina S."/>
            <person name="Ivanova A."/>
            <person name="Nazina T."/>
            <person name="Woyke T."/>
        </authorList>
    </citation>
    <scope>NUCLEOTIDE SEQUENCE [LARGE SCALE GENOMIC DNA]</scope>
    <source>
        <strain evidence="12">CO-1-SRB</strain>
    </source>
</reference>
<dbReference type="PROSITE" id="PS00211">
    <property type="entry name" value="ABC_TRANSPORTER_1"/>
    <property type="match status" value="1"/>
</dbReference>
<evidence type="ECO:0000256" key="2">
    <source>
        <dbReference type="ARBA" id="ARBA00005417"/>
    </source>
</evidence>
<dbReference type="CDD" id="cd03225">
    <property type="entry name" value="ABC_cobalt_CbiO_domain1"/>
    <property type="match status" value="1"/>
</dbReference>
<dbReference type="InterPro" id="IPR027417">
    <property type="entry name" value="P-loop_NTPase"/>
</dbReference>
<dbReference type="InterPro" id="IPR003593">
    <property type="entry name" value="AAA+_ATPase"/>
</dbReference>
<dbReference type="Pfam" id="PF00005">
    <property type="entry name" value="ABC_tran"/>
    <property type="match status" value="1"/>
</dbReference>
<dbReference type="PANTHER" id="PTHR43553">
    <property type="entry name" value="HEAVY METAL TRANSPORTER"/>
    <property type="match status" value="1"/>
</dbReference>
<gene>
    <name evidence="12" type="ordered locus">Desca_0333</name>
</gene>
<evidence type="ECO:0000256" key="5">
    <source>
        <dbReference type="ARBA" id="ARBA00022741"/>
    </source>
</evidence>
<evidence type="ECO:0000259" key="11">
    <source>
        <dbReference type="PROSITE" id="PS50893"/>
    </source>
</evidence>
<dbReference type="EMBL" id="CP002736">
    <property type="protein sequence ID" value="AEF93229.1"/>
    <property type="molecule type" value="Genomic_DNA"/>
</dbReference>
<name>F6B6F8_DESCC</name>
<comment type="function">
    <text evidence="9">Probably part of an ABC transporter complex. Responsible for energy coupling to the transport system.</text>
</comment>
<comment type="similarity">
    <text evidence="2 10">Belongs to the ABC transporter superfamily.</text>
</comment>
<dbReference type="RefSeq" id="WP_003542460.1">
    <property type="nucleotide sequence ID" value="NC_015565.1"/>
</dbReference>
<keyword evidence="13" id="KW-1185">Reference proteome</keyword>
<keyword evidence="3 10" id="KW-0813">Transport</keyword>
<dbReference type="NCBIfam" id="TIGR01166">
    <property type="entry name" value="cbiO"/>
    <property type="match status" value="1"/>
</dbReference>
<dbReference type="AlphaFoldDB" id="F6B6F8"/>
<dbReference type="KEGG" id="dca:Desca_0333"/>
<dbReference type="Gene3D" id="3.40.50.300">
    <property type="entry name" value="P-loop containing nucleotide triphosphate hydrolases"/>
    <property type="match status" value="1"/>
</dbReference>
<dbReference type="InterPro" id="IPR005876">
    <property type="entry name" value="Co_trans_ATP-bd"/>
</dbReference>
<dbReference type="SMART" id="SM00382">
    <property type="entry name" value="AAA"/>
    <property type="match status" value="1"/>
</dbReference>
<evidence type="ECO:0000256" key="9">
    <source>
        <dbReference type="ARBA" id="ARBA00025157"/>
    </source>
</evidence>
<keyword evidence="8 10" id="KW-0472">Membrane</keyword>
<keyword evidence="12" id="KW-0378">Hydrolase</keyword>
<dbReference type="SUPFAM" id="SSF52540">
    <property type="entry name" value="P-loop containing nucleoside triphosphate hydrolases"/>
    <property type="match status" value="1"/>
</dbReference>
<evidence type="ECO:0000256" key="8">
    <source>
        <dbReference type="ARBA" id="ARBA00023136"/>
    </source>
</evidence>
<accession>F6B6F8</accession>
<evidence type="ECO:0000256" key="3">
    <source>
        <dbReference type="ARBA" id="ARBA00022448"/>
    </source>
</evidence>
<proteinExistence type="inferred from homology"/>
<dbReference type="HOGENOM" id="CLU_000604_1_22_9"/>
<evidence type="ECO:0000313" key="12">
    <source>
        <dbReference type="EMBL" id="AEF93229.1"/>
    </source>
</evidence>
<dbReference type="GO" id="GO:0005524">
    <property type="term" value="F:ATP binding"/>
    <property type="evidence" value="ECO:0007669"/>
    <property type="project" value="UniProtKB-UniRule"/>
</dbReference>
<dbReference type="GO" id="GO:0016887">
    <property type="term" value="F:ATP hydrolysis activity"/>
    <property type="evidence" value="ECO:0007669"/>
    <property type="project" value="InterPro"/>
</dbReference>
<dbReference type="InterPro" id="IPR015856">
    <property type="entry name" value="ABC_transpr_CbiO/EcfA_su"/>
</dbReference>
<evidence type="ECO:0000256" key="10">
    <source>
        <dbReference type="RuleBase" id="RU364103"/>
    </source>
</evidence>
<keyword evidence="6 10" id="KW-0067">ATP-binding</keyword>
<dbReference type="InterPro" id="IPR017871">
    <property type="entry name" value="ABC_transporter-like_CS"/>
</dbReference>
<organism evidence="12 13">
    <name type="scientific">Desulfotomaculum nigrificans (strain DSM 14880 / VKM B-2319 / CO-1-SRB)</name>
    <name type="common">Desulfotomaculum carboxydivorans</name>
    <dbReference type="NCBI Taxonomy" id="868595"/>
    <lineage>
        <taxon>Bacteria</taxon>
        <taxon>Bacillati</taxon>
        <taxon>Bacillota</taxon>
        <taxon>Clostridia</taxon>
        <taxon>Eubacteriales</taxon>
        <taxon>Desulfotomaculaceae</taxon>
        <taxon>Desulfotomaculum</taxon>
    </lineage>
</organism>
<dbReference type="InterPro" id="IPR050095">
    <property type="entry name" value="ECF_ABC_transporter_ATP-bd"/>
</dbReference>
<dbReference type="PANTHER" id="PTHR43553:SF24">
    <property type="entry name" value="ENERGY-COUPLING FACTOR TRANSPORTER ATP-BINDING PROTEIN ECFA1"/>
    <property type="match status" value="1"/>
</dbReference>
<keyword evidence="4 10" id="KW-1003">Cell membrane</keyword>
<dbReference type="InterPro" id="IPR003439">
    <property type="entry name" value="ABC_transporter-like_ATP-bd"/>
</dbReference>
<evidence type="ECO:0000256" key="1">
    <source>
        <dbReference type="ARBA" id="ARBA00004202"/>
    </source>
</evidence>
<keyword evidence="5 10" id="KW-0547">Nucleotide-binding</keyword>
<comment type="function">
    <text evidence="10">Part of an ABC transporter complex. Responsible for energy coupling to the transport system.</text>
</comment>
<evidence type="ECO:0000256" key="4">
    <source>
        <dbReference type="ARBA" id="ARBA00022475"/>
    </source>
</evidence>
<feature type="domain" description="ABC transporter" evidence="11">
    <location>
        <begin position="6"/>
        <end position="241"/>
    </location>
</feature>
<sequence length="284" mass="31910">MSVNVLEAQHLYFSYPDGTIVLRDLSVAIERGKKTAILGANGTGKSTFLLHLIGTLKPSKGKIFFNQQEVQYSRTSLLALRSKVGFVFQDPDTQLFSASVWQEVSFGPLNLGWTEEKVKEMVTKALRITDTTHLKDRPTHSLSYGQKKLISIADVLAMEPEVIILDEPTASLDPQYTIHILNLLNEINKRGTTVIMATHDVDMAYAWADSIMIMKDGIIIKKGNPVEVFLDDELLNQSSLTKPFVLDIFNKLQLNGYLPEGITIPRSRQQLFEIIGRYAKNSRL</sequence>
<dbReference type="PROSITE" id="PS50893">
    <property type="entry name" value="ABC_TRANSPORTER_2"/>
    <property type="match status" value="1"/>
</dbReference>
<dbReference type="eggNOG" id="COG1122">
    <property type="taxonomic scope" value="Bacteria"/>
</dbReference>